<reference evidence="5" key="1">
    <citation type="submission" date="2011-07" db="EMBL/GenBank/DDBJ databases">
        <authorList>
            <consortium name="Caenorhabditis brenneri Sequencing and Analysis Consortium"/>
            <person name="Wilson R.K."/>
        </authorList>
    </citation>
    <scope>NUCLEOTIDE SEQUENCE [LARGE SCALE GENOMIC DNA]</scope>
    <source>
        <strain evidence="5">PB2801</strain>
    </source>
</reference>
<dbReference type="Proteomes" id="UP000008068">
    <property type="component" value="Unassembled WGS sequence"/>
</dbReference>
<organism evidence="5">
    <name type="scientific">Caenorhabditis brenneri</name>
    <name type="common">Nematode worm</name>
    <dbReference type="NCBI Taxonomy" id="135651"/>
    <lineage>
        <taxon>Eukaryota</taxon>
        <taxon>Metazoa</taxon>
        <taxon>Ecdysozoa</taxon>
        <taxon>Nematoda</taxon>
        <taxon>Chromadorea</taxon>
        <taxon>Rhabditida</taxon>
        <taxon>Rhabditina</taxon>
        <taxon>Rhabditomorpha</taxon>
        <taxon>Rhabditoidea</taxon>
        <taxon>Rhabditidae</taxon>
        <taxon>Peloderinae</taxon>
        <taxon>Caenorhabditis</taxon>
    </lineage>
</organism>
<dbReference type="AlphaFoldDB" id="G0M9X4"/>
<keyword evidence="1" id="KW-0175">Coiled coil</keyword>
<evidence type="ECO:0000259" key="3">
    <source>
        <dbReference type="Pfam" id="PF01579"/>
    </source>
</evidence>
<sequence length="881" mass="102148">MTDLCQKVSNCYGSIQCQESIDKMNKNNGFCEEDQYIFGDVPECIKWFFKEVYTMDYYACLKEHEFLSHNLTTKRSALTSGESCVLQVFNASQFFECERDSVEFITRNYNKVIDYLTINPGTKPSCHGVYPVYQKLQCEVIKDVLDEKRKELDENRDNNKTEINEFKELGKTVKDCMTHSCLYTSKDFREVDFQIGMTKLTNSPVLDCFQKIKEMKLDLSEKYPCTKDKELARKKECKLPIFRDFFINILSIFALPVQDVTIQPCSTEILLKIQQECGPAQKKLEVLIEKYDGQVPPEEVIEEMDVMFQNLTTCYAAFNCTQSIKYRQYLTKKFSEIRIHNLDINGCMLEFYGALYEGTYNCTLGYEWFSTDLLTKRNAYISGKSCFLEIASNECSNATINYLKTDYEPLVDIMTTRPNGPECQGLFYELNDLKCNQPMGMLGVQISKLLSKVLPKEINEQAAEKNDEVYQFFQKDTINKPMLCMAWKMSSRLNPAEKNQMRFQDCLQNGCAFRGLHEGQDIDDGACYHLEKTHNINAYFFDCLLKMETFNTTKYPCLPPDLKDMTRDPNSEVSLKLEKECTKSTCYATFNCTQANEYRKYLTRKFYEIRIHNFDINGCMLEFYGALYEGTYNCTKDYEWFSTDLLTKRKAYISGKSCFLEIASNECSNATNSYLKTDYEQLVDIITTKPNGPECQGLFYELNDLKCNQPMNMLGLQAMKLLTKIMPKKENEKIADGNDKMYQFFQEDTTDKPMLCMALKDCVQNGCALKWLQGGQEILGEACDQVGKADNLNEHFFDCLWKMEMYNTTKYPCLPPDLKNMTRQPDTGPLESLGKECARSVMQEECPGVAMNDFDGNWDWAKDAEKQDIEDKKKRREMNED</sequence>
<dbReference type="PANTHER" id="PTHR31897:SF5">
    <property type="entry name" value="DUF19 DOMAIN-CONTAINING PROTEIN"/>
    <property type="match status" value="1"/>
</dbReference>
<evidence type="ECO:0000313" key="5">
    <source>
        <dbReference type="Proteomes" id="UP000008068"/>
    </source>
</evidence>
<dbReference type="InterPro" id="IPR002542">
    <property type="entry name" value="T20D4.11-like_dom"/>
</dbReference>
<dbReference type="eggNOG" id="ENOG502THXR">
    <property type="taxonomic scope" value="Eukaryota"/>
</dbReference>
<feature type="domain" description="T20D4.11-like" evidence="3">
    <location>
        <begin position="265"/>
        <end position="423"/>
    </location>
</feature>
<name>G0M9X4_CAEBE</name>
<feature type="coiled-coil region" evidence="1">
    <location>
        <begin position="138"/>
        <end position="169"/>
    </location>
</feature>
<proteinExistence type="predicted"/>
<feature type="compositionally biased region" description="Basic and acidic residues" evidence="2">
    <location>
        <begin position="862"/>
        <end position="872"/>
    </location>
</feature>
<gene>
    <name evidence="4" type="ORF">CAEBREN_11932</name>
</gene>
<protein>
    <recommendedName>
        <fullName evidence="3">T20D4.11-like domain-containing protein</fullName>
    </recommendedName>
</protein>
<feature type="region of interest" description="Disordered" evidence="2">
    <location>
        <begin position="862"/>
        <end position="881"/>
    </location>
</feature>
<evidence type="ECO:0000256" key="1">
    <source>
        <dbReference type="SAM" id="Coils"/>
    </source>
</evidence>
<dbReference type="Pfam" id="PF01579">
    <property type="entry name" value="DUF19"/>
    <property type="match status" value="3"/>
</dbReference>
<dbReference type="OrthoDB" id="10489264at2759"/>
<evidence type="ECO:0000256" key="2">
    <source>
        <dbReference type="SAM" id="MobiDB-lite"/>
    </source>
</evidence>
<dbReference type="PANTHER" id="PTHR31897">
    <property type="entry name" value="PROTEIN CBG17011-RELATED"/>
    <property type="match status" value="1"/>
</dbReference>
<feature type="domain" description="T20D4.11-like" evidence="3">
    <location>
        <begin position="554"/>
        <end position="695"/>
    </location>
</feature>
<evidence type="ECO:0000313" key="4">
    <source>
        <dbReference type="EMBL" id="EGT31025.1"/>
    </source>
</evidence>
<dbReference type="OMA" id="INGCMLE"/>
<accession>G0M9X4</accession>
<dbReference type="HOGENOM" id="CLU_326846_0_0_1"/>
<dbReference type="EMBL" id="GL379787">
    <property type="protein sequence ID" value="EGT31025.1"/>
    <property type="molecule type" value="Genomic_DNA"/>
</dbReference>
<keyword evidence="5" id="KW-1185">Reference proteome</keyword>
<feature type="domain" description="T20D4.11-like" evidence="3">
    <location>
        <begin position="1"/>
        <end position="117"/>
    </location>
</feature>
<dbReference type="InParanoid" id="G0M9X4"/>